<evidence type="ECO:0000313" key="4">
    <source>
        <dbReference type="Proteomes" id="UP000800200"/>
    </source>
</evidence>
<keyword evidence="4" id="KW-1185">Reference proteome</keyword>
<gene>
    <name evidence="3" type="ORF">K469DRAFT_746109</name>
</gene>
<evidence type="ECO:0000256" key="2">
    <source>
        <dbReference type="SAM" id="SignalP"/>
    </source>
</evidence>
<dbReference type="OrthoDB" id="10635073at2759"/>
<sequence length="234" mass="26527">MTLLFGLSLLLGIVAAASLDDPVDLSPQLSCDKPNGGPTLLNLKFYTRMSFYTPEDDIASVIVDALFNYCEGEQLQKTFWFQYDAYGYVPVTVTEGDTNEQIIDWQNLEPNTTGTEFSFSLKRFPPREEGYTLHLLSYSDEFELLFERTTILRVLDQHDRLGHILHFGRDWQYSENGTQPLPTGTEAETGHNDTKPWHTNTEPDYNSTTSSSSSCSSDTDSDDDRVYDDGGWEQ</sequence>
<feature type="chain" id="PRO_5025678257" evidence="2">
    <location>
        <begin position="17"/>
        <end position="234"/>
    </location>
</feature>
<evidence type="ECO:0000256" key="1">
    <source>
        <dbReference type="SAM" id="MobiDB-lite"/>
    </source>
</evidence>
<proteinExistence type="predicted"/>
<dbReference type="AlphaFoldDB" id="A0A6A6ES93"/>
<accession>A0A6A6ES93</accession>
<feature type="compositionally biased region" description="Polar residues" evidence="1">
    <location>
        <begin position="197"/>
        <end position="206"/>
    </location>
</feature>
<feature type="compositionally biased region" description="Low complexity" evidence="1">
    <location>
        <begin position="207"/>
        <end position="218"/>
    </location>
</feature>
<reference evidence="3" key="1">
    <citation type="journal article" date="2020" name="Stud. Mycol.">
        <title>101 Dothideomycetes genomes: a test case for predicting lifestyles and emergence of pathogens.</title>
        <authorList>
            <person name="Haridas S."/>
            <person name="Albert R."/>
            <person name="Binder M."/>
            <person name="Bloem J."/>
            <person name="Labutti K."/>
            <person name="Salamov A."/>
            <person name="Andreopoulos B."/>
            <person name="Baker S."/>
            <person name="Barry K."/>
            <person name="Bills G."/>
            <person name="Bluhm B."/>
            <person name="Cannon C."/>
            <person name="Castanera R."/>
            <person name="Culley D."/>
            <person name="Daum C."/>
            <person name="Ezra D."/>
            <person name="Gonzalez J."/>
            <person name="Henrissat B."/>
            <person name="Kuo A."/>
            <person name="Liang C."/>
            <person name="Lipzen A."/>
            <person name="Lutzoni F."/>
            <person name="Magnuson J."/>
            <person name="Mondo S."/>
            <person name="Nolan M."/>
            <person name="Ohm R."/>
            <person name="Pangilinan J."/>
            <person name="Park H.-J."/>
            <person name="Ramirez L."/>
            <person name="Alfaro M."/>
            <person name="Sun H."/>
            <person name="Tritt A."/>
            <person name="Yoshinaga Y."/>
            <person name="Zwiers L.-H."/>
            <person name="Turgeon B."/>
            <person name="Goodwin S."/>
            <person name="Spatafora J."/>
            <person name="Crous P."/>
            <person name="Grigoriev I."/>
        </authorList>
    </citation>
    <scope>NUCLEOTIDE SEQUENCE</scope>
    <source>
        <strain evidence="3">CBS 207.26</strain>
    </source>
</reference>
<name>A0A6A6ES93_9PEZI</name>
<protein>
    <submittedName>
        <fullName evidence="3">Uncharacterized protein</fullName>
    </submittedName>
</protein>
<dbReference type="EMBL" id="ML994615">
    <property type="protein sequence ID" value="KAF2192766.1"/>
    <property type="molecule type" value="Genomic_DNA"/>
</dbReference>
<organism evidence="3 4">
    <name type="scientific">Zopfia rhizophila CBS 207.26</name>
    <dbReference type="NCBI Taxonomy" id="1314779"/>
    <lineage>
        <taxon>Eukaryota</taxon>
        <taxon>Fungi</taxon>
        <taxon>Dikarya</taxon>
        <taxon>Ascomycota</taxon>
        <taxon>Pezizomycotina</taxon>
        <taxon>Dothideomycetes</taxon>
        <taxon>Dothideomycetes incertae sedis</taxon>
        <taxon>Zopfiaceae</taxon>
        <taxon>Zopfia</taxon>
    </lineage>
</organism>
<dbReference type="Proteomes" id="UP000800200">
    <property type="component" value="Unassembled WGS sequence"/>
</dbReference>
<evidence type="ECO:0000313" key="3">
    <source>
        <dbReference type="EMBL" id="KAF2192766.1"/>
    </source>
</evidence>
<feature type="compositionally biased region" description="Acidic residues" evidence="1">
    <location>
        <begin position="219"/>
        <end position="234"/>
    </location>
</feature>
<feature type="signal peptide" evidence="2">
    <location>
        <begin position="1"/>
        <end position="16"/>
    </location>
</feature>
<keyword evidence="2" id="KW-0732">Signal</keyword>
<feature type="region of interest" description="Disordered" evidence="1">
    <location>
        <begin position="175"/>
        <end position="234"/>
    </location>
</feature>